<feature type="chain" id="PRO_5038952399" description="DUF11 domain-containing protein" evidence="1">
    <location>
        <begin position="21"/>
        <end position="436"/>
    </location>
</feature>
<feature type="signal peptide" evidence="1">
    <location>
        <begin position="1"/>
        <end position="20"/>
    </location>
</feature>
<dbReference type="EMBL" id="WEGJ01000049">
    <property type="protein sequence ID" value="MQY16256.1"/>
    <property type="molecule type" value="Genomic_DNA"/>
</dbReference>
<keyword evidence="4" id="KW-1185">Reference proteome</keyword>
<dbReference type="RefSeq" id="WP_153457038.1">
    <property type="nucleotide sequence ID" value="NZ_WEGJ01000049.1"/>
</dbReference>
<evidence type="ECO:0000313" key="4">
    <source>
        <dbReference type="Proteomes" id="UP000466345"/>
    </source>
</evidence>
<evidence type="ECO:0000313" key="3">
    <source>
        <dbReference type="EMBL" id="MQY16256.1"/>
    </source>
</evidence>
<feature type="domain" description="DUF11" evidence="2">
    <location>
        <begin position="326"/>
        <end position="434"/>
    </location>
</feature>
<dbReference type="InterPro" id="IPR001434">
    <property type="entry name" value="OmcB-like_DUF11"/>
</dbReference>
<accession>A0A7K0CRY0</accession>
<evidence type="ECO:0000259" key="2">
    <source>
        <dbReference type="Pfam" id="PF01345"/>
    </source>
</evidence>
<comment type="caution">
    <text evidence="3">The sequence shown here is derived from an EMBL/GenBank/DDBJ whole genome shotgun (WGS) entry which is preliminary data.</text>
</comment>
<dbReference type="OrthoDB" id="4332937at2"/>
<dbReference type="PROSITE" id="PS51257">
    <property type="entry name" value="PROKAR_LIPOPROTEIN"/>
    <property type="match status" value="1"/>
</dbReference>
<dbReference type="Proteomes" id="UP000466345">
    <property type="component" value="Unassembled WGS sequence"/>
</dbReference>
<dbReference type="Pfam" id="PF01345">
    <property type="entry name" value="DUF11"/>
    <property type="match status" value="1"/>
</dbReference>
<proteinExistence type="predicted"/>
<gene>
    <name evidence="3" type="ORF">SRB5_64540</name>
</gene>
<dbReference type="AlphaFoldDB" id="A0A7K0CRY0"/>
<name>A0A7K0CRY0_9ACTN</name>
<keyword evidence="1" id="KW-0732">Signal</keyword>
<reference evidence="3 4" key="1">
    <citation type="submission" date="2019-10" db="EMBL/GenBank/DDBJ databases">
        <title>Streptomyces smaragdinus sp. nov. and Streptomyces fabii sp. nov., isolated from the gut of fungus growing-termite Macrotermes natalensis.</title>
        <authorList>
            <person name="Schwitalla J."/>
            <person name="Benndorf R."/>
            <person name="Martin K."/>
            <person name="De Beer W."/>
            <person name="Kaster A.-K."/>
            <person name="Vollmers J."/>
            <person name="Poulsen M."/>
            <person name="Beemelmanns C."/>
        </authorList>
    </citation>
    <scope>NUCLEOTIDE SEQUENCE [LARGE SCALE GENOMIC DNA]</scope>
    <source>
        <strain evidence="3 4">RB5</strain>
    </source>
</reference>
<organism evidence="3 4">
    <name type="scientific">Streptomyces smaragdinus</name>
    <dbReference type="NCBI Taxonomy" id="2585196"/>
    <lineage>
        <taxon>Bacteria</taxon>
        <taxon>Bacillati</taxon>
        <taxon>Actinomycetota</taxon>
        <taxon>Actinomycetes</taxon>
        <taxon>Kitasatosporales</taxon>
        <taxon>Streptomycetaceae</taxon>
        <taxon>Streptomyces</taxon>
    </lineage>
</organism>
<protein>
    <recommendedName>
        <fullName evidence="2">DUF11 domain-containing protein</fullName>
    </recommendedName>
</protein>
<sequence length="436" mass="45627">MYRRLAAVLCPAVLLVSGCAADPGERAEGPGLSVPEVFYLRPHGDREGAKDKTPFRVAVRDGTGLGSATGEDGRLTMRLEGPGKDVRLKISTPRDCRGDDREVTCTVPATWSNWGGPWLVAPVAAKGGRVGARAVVRYRYTTAAGAVLTGRTRLVVGEPVLHVRTPAKLTRVSPGAEVQLPLTVRNTGEADVVGLAFGVSVQEGMSLEPEAENCRYQESRGTAVCTLPGLRVPAGGTVTLAPALIAVAGGGNVRSGIVQEAWPLDVGPRQYSHWPDGGDPGRGPALSAAVTPGGDGSFSDGAEASTIVELDVTSDYAAVGDTLSGEPGSEREISVGVKNLGPGKGQPARVRFTVPEGTRVVKQPMTAIDEDAYEPACERDTVEYTCTVYNLEPGATETFGFTLHIEYTGGRGTVTVDGGRWDHRAANDTAPVTVSR</sequence>
<evidence type="ECO:0000256" key="1">
    <source>
        <dbReference type="SAM" id="SignalP"/>
    </source>
</evidence>